<evidence type="ECO:0000256" key="4">
    <source>
        <dbReference type="SAM" id="MobiDB-lite"/>
    </source>
</evidence>
<dbReference type="OrthoDB" id="418245at2759"/>
<dbReference type="SMART" id="SM00034">
    <property type="entry name" value="CLECT"/>
    <property type="match status" value="1"/>
</dbReference>
<feature type="signal peptide" evidence="5">
    <location>
        <begin position="1"/>
        <end position="21"/>
    </location>
</feature>
<dbReference type="GO" id="GO:0030020">
    <property type="term" value="F:extracellular matrix structural constituent conferring tensile strength"/>
    <property type="evidence" value="ECO:0007669"/>
    <property type="project" value="TreeGrafter"/>
</dbReference>
<dbReference type="EMBL" id="JAFDVH010000018">
    <property type="protein sequence ID" value="KAG7461127.1"/>
    <property type="molecule type" value="Genomic_DNA"/>
</dbReference>
<name>A0A9D3PN62_MEGAT</name>
<accession>A0A9D3PN62</accession>
<dbReference type="Proteomes" id="UP001046870">
    <property type="component" value="Chromosome 18"/>
</dbReference>
<dbReference type="AlphaFoldDB" id="A0A9D3PN62"/>
<evidence type="ECO:0000256" key="5">
    <source>
        <dbReference type="SAM" id="SignalP"/>
    </source>
</evidence>
<evidence type="ECO:0000259" key="6">
    <source>
        <dbReference type="PROSITE" id="PS50041"/>
    </source>
</evidence>
<dbReference type="GO" id="GO:0005615">
    <property type="term" value="C:extracellular space"/>
    <property type="evidence" value="ECO:0007669"/>
    <property type="project" value="TreeGrafter"/>
</dbReference>
<dbReference type="PANTHER" id="PTHR24023:SF1112">
    <property type="entry name" value="COL_CUTICLE_N DOMAIN-CONTAINING PROTEIN-RELATED"/>
    <property type="match status" value="1"/>
</dbReference>
<dbReference type="InterPro" id="IPR016187">
    <property type="entry name" value="CTDL_fold"/>
</dbReference>
<evidence type="ECO:0000256" key="3">
    <source>
        <dbReference type="ARBA" id="ARBA00023157"/>
    </source>
</evidence>
<evidence type="ECO:0000256" key="1">
    <source>
        <dbReference type="ARBA" id="ARBA00022837"/>
    </source>
</evidence>
<dbReference type="InterPro" id="IPR050149">
    <property type="entry name" value="Collagen_superfamily"/>
</dbReference>
<keyword evidence="1" id="KW-0106">Calcium</keyword>
<dbReference type="PROSITE" id="PS50041">
    <property type="entry name" value="C_TYPE_LECTIN_2"/>
    <property type="match status" value="1"/>
</dbReference>
<dbReference type="PANTHER" id="PTHR24023">
    <property type="entry name" value="COLLAGEN ALPHA"/>
    <property type="match status" value="1"/>
</dbReference>
<dbReference type="PROSITE" id="PS00615">
    <property type="entry name" value="C_TYPE_LECTIN_1"/>
    <property type="match status" value="1"/>
</dbReference>
<dbReference type="Pfam" id="PF01391">
    <property type="entry name" value="Collagen"/>
    <property type="match status" value="1"/>
</dbReference>
<sequence>MEMLKLFFVSALTLLVPFVMAEVPALPKDGCPAYPGAPGQNGLPGRDGRDGKDGREGVPGPKGEKGDPGIAVPGPPGKAGPVGPEGLKGQKGELGLPGEKGSQGMAGPAGPSGPGGLKGQKGEPAPAGEKGSQGMAGPAGPSGPGGLKGQKGEPAPAGREPVDVKTGLFKLETATRFPKFRRVGNKYYMTEILMGDYDKGVKHCRDFGGTLALPRSSAENQGLANVISAWGHRYAVLGANDRQINGRFQDTQGDRVTFTNWGSGQPDNYYDPEECILLSKYGTWDDVACSSVYLIICEI</sequence>
<feature type="domain" description="C-type lectin" evidence="6">
    <location>
        <begin position="182"/>
        <end position="298"/>
    </location>
</feature>
<dbReference type="GO" id="GO:0005581">
    <property type="term" value="C:collagen trimer"/>
    <property type="evidence" value="ECO:0007669"/>
    <property type="project" value="UniProtKB-KW"/>
</dbReference>
<feature type="compositionally biased region" description="Low complexity" evidence="4">
    <location>
        <begin position="79"/>
        <end position="109"/>
    </location>
</feature>
<proteinExistence type="predicted"/>
<feature type="compositionally biased region" description="Basic and acidic residues" evidence="4">
    <location>
        <begin position="46"/>
        <end position="67"/>
    </location>
</feature>
<dbReference type="SUPFAM" id="SSF56436">
    <property type="entry name" value="C-type lectin-like"/>
    <property type="match status" value="1"/>
</dbReference>
<keyword evidence="3" id="KW-1015">Disulfide bond</keyword>
<evidence type="ECO:0000313" key="7">
    <source>
        <dbReference type="EMBL" id="KAG7461127.1"/>
    </source>
</evidence>
<evidence type="ECO:0000256" key="2">
    <source>
        <dbReference type="ARBA" id="ARBA00023119"/>
    </source>
</evidence>
<feature type="compositionally biased region" description="Gly residues" evidence="4">
    <location>
        <begin position="110"/>
        <end position="119"/>
    </location>
</feature>
<keyword evidence="5" id="KW-0732">Signal</keyword>
<feature type="compositionally biased region" description="Gly residues" evidence="4">
    <location>
        <begin position="140"/>
        <end position="149"/>
    </location>
</feature>
<protein>
    <recommendedName>
        <fullName evidence="6">C-type lectin domain-containing protein</fullName>
    </recommendedName>
</protein>
<organism evidence="7 8">
    <name type="scientific">Megalops atlanticus</name>
    <name type="common">Tarpon</name>
    <name type="synonym">Clupea gigantea</name>
    <dbReference type="NCBI Taxonomy" id="7932"/>
    <lineage>
        <taxon>Eukaryota</taxon>
        <taxon>Metazoa</taxon>
        <taxon>Chordata</taxon>
        <taxon>Craniata</taxon>
        <taxon>Vertebrata</taxon>
        <taxon>Euteleostomi</taxon>
        <taxon>Actinopterygii</taxon>
        <taxon>Neopterygii</taxon>
        <taxon>Teleostei</taxon>
        <taxon>Elopiformes</taxon>
        <taxon>Megalopidae</taxon>
        <taxon>Megalops</taxon>
    </lineage>
</organism>
<keyword evidence="2" id="KW-0176">Collagen</keyword>
<feature type="chain" id="PRO_5038471572" description="C-type lectin domain-containing protein" evidence="5">
    <location>
        <begin position="22"/>
        <end position="299"/>
    </location>
</feature>
<dbReference type="GO" id="GO:0031012">
    <property type="term" value="C:extracellular matrix"/>
    <property type="evidence" value="ECO:0007669"/>
    <property type="project" value="TreeGrafter"/>
</dbReference>
<dbReference type="Gene3D" id="3.10.100.10">
    <property type="entry name" value="Mannose-Binding Protein A, subunit A"/>
    <property type="match status" value="1"/>
</dbReference>
<reference evidence="7" key="1">
    <citation type="submission" date="2021-01" db="EMBL/GenBank/DDBJ databases">
        <authorList>
            <person name="Zahm M."/>
            <person name="Roques C."/>
            <person name="Cabau C."/>
            <person name="Klopp C."/>
            <person name="Donnadieu C."/>
            <person name="Jouanno E."/>
            <person name="Lampietro C."/>
            <person name="Louis A."/>
            <person name="Herpin A."/>
            <person name="Echchiki A."/>
            <person name="Berthelot C."/>
            <person name="Parey E."/>
            <person name="Roest-Crollius H."/>
            <person name="Braasch I."/>
            <person name="Postlethwait J."/>
            <person name="Bobe J."/>
            <person name="Montfort J."/>
            <person name="Bouchez O."/>
            <person name="Begum T."/>
            <person name="Mejri S."/>
            <person name="Adams A."/>
            <person name="Chen W.-J."/>
            <person name="Guiguen Y."/>
        </authorList>
    </citation>
    <scope>NUCLEOTIDE SEQUENCE</scope>
    <source>
        <strain evidence="7">YG-15Mar2019-1</strain>
        <tissue evidence="7">Brain</tissue>
    </source>
</reference>
<dbReference type="InterPro" id="IPR016186">
    <property type="entry name" value="C-type_lectin-like/link_sf"/>
</dbReference>
<dbReference type="GO" id="GO:0030198">
    <property type="term" value="P:extracellular matrix organization"/>
    <property type="evidence" value="ECO:0007669"/>
    <property type="project" value="TreeGrafter"/>
</dbReference>
<dbReference type="Pfam" id="PF00059">
    <property type="entry name" value="Lectin_C"/>
    <property type="match status" value="1"/>
</dbReference>
<dbReference type="InterPro" id="IPR008160">
    <property type="entry name" value="Collagen"/>
</dbReference>
<feature type="region of interest" description="Disordered" evidence="4">
    <location>
        <begin position="32"/>
        <end position="163"/>
    </location>
</feature>
<comment type="caution">
    <text evidence="7">The sequence shown here is derived from an EMBL/GenBank/DDBJ whole genome shotgun (WGS) entry which is preliminary data.</text>
</comment>
<keyword evidence="8" id="KW-1185">Reference proteome</keyword>
<dbReference type="InterPro" id="IPR018378">
    <property type="entry name" value="C-type_lectin_CS"/>
</dbReference>
<evidence type="ECO:0000313" key="8">
    <source>
        <dbReference type="Proteomes" id="UP001046870"/>
    </source>
</evidence>
<dbReference type="InterPro" id="IPR001304">
    <property type="entry name" value="C-type_lectin-like"/>
</dbReference>
<gene>
    <name evidence="7" type="ORF">MATL_G00206730</name>
</gene>